<dbReference type="AlphaFoldDB" id="A0A8H7CN59"/>
<evidence type="ECO:0000259" key="1">
    <source>
        <dbReference type="Pfam" id="PF12770"/>
    </source>
</evidence>
<dbReference type="Proteomes" id="UP000620124">
    <property type="component" value="Unassembled WGS sequence"/>
</dbReference>
<accession>A0A8H7CN59</accession>
<dbReference type="InterPro" id="IPR024983">
    <property type="entry name" value="CHAT_dom"/>
</dbReference>
<comment type="caution">
    <text evidence="2">The sequence shown here is derived from an EMBL/GenBank/DDBJ whole genome shotgun (WGS) entry which is preliminary data.</text>
</comment>
<proteinExistence type="predicted"/>
<evidence type="ECO:0000313" key="3">
    <source>
        <dbReference type="Proteomes" id="UP000620124"/>
    </source>
</evidence>
<gene>
    <name evidence="2" type="ORF">MVEN_01678600</name>
</gene>
<organism evidence="2 3">
    <name type="scientific">Mycena venus</name>
    <dbReference type="NCBI Taxonomy" id="2733690"/>
    <lineage>
        <taxon>Eukaryota</taxon>
        <taxon>Fungi</taxon>
        <taxon>Dikarya</taxon>
        <taxon>Basidiomycota</taxon>
        <taxon>Agaricomycotina</taxon>
        <taxon>Agaricomycetes</taxon>
        <taxon>Agaricomycetidae</taxon>
        <taxon>Agaricales</taxon>
        <taxon>Marasmiineae</taxon>
        <taxon>Mycenaceae</taxon>
        <taxon>Mycena</taxon>
    </lineage>
</organism>
<dbReference type="EMBL" id="JACAZI010000015">
    <property type="protein sequence ID" value="KAF7343899.1"/>
    <property type="molecule type" value="Genomic_DNA"/>
</dbReference>
<keyword evidence="3" id="KW-1185">Reference proteome</keyword>
<protein>
    <recommendedName>
        <fullName evidence="1">CHAT domain-containing protein</fullName>
    </recommendedName>
</protein>
<evidence type="ECO:0000313" key="2">
    <source>
        <dbReference type="EMBL" id="KAF7343899.1"/>
    </source>
</evidence>
<name>A0A8H7CN59_9AGAR</name>
<dbReference type="Pfam" id="PF12770">
    <property type="entry name" value="CHAT"/>
    <property type="match status" value="1"/>
</dbReference>
<dbReference type="OrthoDB" id="9991317at2759"/>
<feature type="domain" description="CHAT" evidence="1">
    <location>
        <begin position="510"/>
        <end position="802"/>
    </location>
</feature>
<reference evidence="2" key="1">
    <citation type="submission" date="2020-05" db="EMBL/GenBank/DDBJ databases">
        <title>Mycena genomes resolve the evolution of fungal bioluminescence.</title>
        <authorList>
            <person name="Tsai I.J."/>
        </authorList>
    </citation>
    <scope>NUCLEOTIDE SEQUENCE</scope>
    <source>
        <strain evidence="2">CCC161011</strain>
    </source>
</reference>
<sequence>MHRFRLLGLPRGTLRMVAIAGVLRKAKERFTQLTNRPLTDRRRIALCERALKHWDRYLASKDAEQLDKCVGIYRRALAPASSLPPPLRAHHLHVFGEALKTRYLLMSAEADIEESVELLDAAFWLTCEHPVELADLTDRYRTDYARAMELAAQESYTPPLDPAIETPSTFARVKSVGAEHSRYILAVGRGDLDWSIATQRTILATAEANSDAYEHAMAAFRLGLSLWSQFQQNNLLTVLNECVLMFQTASQRGGFPLNALATAVFARYFAENTPEDAQLGLKTVIGDLGDVTHHRRGQLTRASRWISFLHDNPTIREALNPALRGAMLRYFGEAVNLRVGLDEFSSATAEDRLRMIGESASIATHAAAQALEVQEARTAIEWMERGRSVFWKDTANIPEPSPFMTKTTPAPPLPMADLITASERGPVVLLLEGGRAVHAILLRHPSQPEEAITLPGVDFSVLQQWISILNSAKSEGKRGLFGEDIRPRHRSRTRRPRPFVGSNTTPYEDMLGEIWRAIAKPIISLLDFKPGADTHRPRIWWCLSGSFIFLPIHAAGIYTGTSPECLSDYAISSYTHDLSTLIRARRCPAVTNVESPKVLVLAQPETPGMPSLPSVTREIEVIQSLVPASMLTILTQTKPIARSAQETNSDMQDKLAQHAGATVMHFACHATQNPESPLRSHFNVLNTELTLKSLLDRRYPNAYFAMLSACESAMGDAAFSDDAMHLAGAILFLGFRSVIGTMWSMYDLDGPHVAKYVYEALFKNGRLVTDPDVIPTALDAAVRALRQDGIPPVRWATYVHIGI</sequence>